<protein>
    <submittedName>
        <fullName evidence="1">Uncharacterized protein</fullName>
    </submittedName>
</protein>
<reference evidence="1" key="1">
    <citation type="journal article" date="2022" name="bioRxiv">
        <title>Sequencing and chromosome-scale assembly of the giantPleurodeles waltlgenome.</title>
        <authorList>
            <person name="Brown T."/>
            <person name="Elewa A."/>
            <person name="Iarovenko S."/>
            <person name="Subramanian E."/>
            <person name="Araus A.J."/>
            <person name="Petzold A."/>
            <person name="Susuki M."/>
            <person name="Suzuki K.-i.T."/>
            <person name="Hayashi T."/>
            <person name="Toyoda A."/>
            <person name="Oliveira C."/>
            <person name="Osipova E."/>
            <person name="Leigh N.D."/>
            <person name="Simon A."/>
            <person name="Yun M.H."/>
        </authorList>
    </citation>
    <scope>NUCLEOTIDE SEQUENCE</scope>
    <source>
        <strain evidence="1">20211129_DDA</strain>
        <tissue evidence="1">Liver</tissue>
    </source>
</reference>
<name>A0AAV7UYZ7_PLEWA</name>
<evidence type="ECO:0000313" key="1">
    <source>
        <dbReference type="EMBL" id="KAJ1194332.1"/>
    </source>
</evidence>
<dbReference type="EMBL" id="JANPWB010000004">
    <property type="protein sequence ID" value="KAJ1194332.1"/>
    <property type="molecule type" value="Genomic_DNA"/>
</dbReference>
<comment type="caution">
    <text evidence="1">The sequence shown here is derived from an EMBL/GenBank/DDBJ whole genome shotgun (WGS) entry which is preliminary data.</text>
</comment>
<proteinExistence type="predicted"/>
<dbReference type="AlphaFoldDB" id="A0AAV7UYZ7"/>
<evidence type="ECO:0000313" key="2">
    <source>
        <dbReference type="Proteomes" id="UP001066276"/>
    </source>
</evidence>
<organism evidence="1 2">
    <name type="scientific">Pleurodeles waltl</name>
    <name type="common">Iberian ribbed newt</name>
    <dbReference type="NCBI Taxonomy" id="8319"/>
    <lineage>
        <taxon>Eukaryota</taxon>
        <taxon>Metazoa</taxon>
        <taxon>Chordata</taxon>
        <taxon>Craniata</taxon>
        <taxon>Vertebrata</taxon>
        <taxon>Euteleostomi</taxon>
        <taxon>Amphibia</taxon>
        <taxon>Batrachia</taxon>
        <taxon>Caudata</taxon>
        <taxon>Salamandroidea</taxon>
        <taxon>Salamandridae</taxon>
        <taxon>Pleurodelinae</taxon>
        <taxon>Pleurodeles</taxon>
    </lineage>
</organism>
<sequence>MEAATYPTLLRLRLPPAGANRDYSNASWKLPRVLELSSSLRRLTTGDGRHVSGGATVRGHCGPLAVLAAVSVLAVSVAAVLSAGLAVVHGSAPAEGESRMSPAASDSCPLGKRLGTVAAAVDALEGVQVAVQVAVQLVVFTAVQVGVDRRCDLVSATMPSPDLSFCFWPFPTFDGGAVVLPLSPFVSAEPLVAGSFGFSLWDVGTFFTLAGGGMSLHSLHGTLAALMGGALHDPAVAGTMVPGDVVAEVLGWDLESLALGEGLGEV</sequence>
<gene>
    <name evidence="1" type="ORF">NDU88_003621</name>
</gene>
<dbReference type="Proteomes" id="UP001066276">
    <property type="component" value="Chromosome 2_2"/>
</dbReference>
<keyword evidence="2" id="KW-1185">Reference proteome</keyword>
<accession>A0AAV7UYZ7</accession>